<dbReference type="Gene3D" id="1.20.1070.10">
    <property type="entry name" value="Rhodopsin 7-helix transmembrane proteins"/>
    <property type="match status" value="1"/>
</dbReference>
<dbReference type="GO" id="GO:0016020">
    <property type="term" value="C:membrane"/>
    <property type="evidence" value="ECO:0007669"/>
    <property type="project" value="UniProtKB-SubCell"/>
</dbReference>
<comment type="subcellular location">
    <subcellularLocation>
        <location evidence="1">Membrane</location>
    </subcellularLocation>
</comment>
<evidence type="ECO:0000313" key="8">
    <source>
        <dbReference type="Proteomes" id="UP000001940"/>
    </source>
</evidence>
<evidence type="ECO:0000259" key="6">
    <source>
        <dbReference type="PROSITE" id="PS50262"/>
    </source>
</evidence>
<reference evidence="7 8" key="1">
    <citation type="journal article" date="1998" name="Science">
        <title>Genome sequence of the nematode C. elegans: a platform for investigating biology.</title>
        <authorList>
            <consortium name="The C. elegans sequencing consortium"/>
            <person name="Sulson J.E."/>
            <person name="Waterston R."/>
        </authorList>
    </citation>
    <scope>NUCLEOTIDE SEQUENCE [LARGE SCALE GENOMIC DNA]</scope>
    <source>
        <strain evidence="7 8">Bristol N2</strain>
    </source>
</reference>
<dbReference type="FunCoup" id="O44646">
    <property type="interactions" value="4"/>
</dbReference>
<evidence type="ECO:0000313" key="7">
    <source>
        <dbReference type="EMBL" id="CCD72736.2"/>
    </source>
</evidence>
<organism evidence="7 8">
    <name type="scientific">Caenorhabditis elegans</name>
    <dbReference type="NCBI Taxonomy" id="6239"/>
    <lineage>
        <taxon>Eukaryota</taxon>
        <taxon>Metazoa</taxon>
        <taxon>Ecdysozoa</taxon>
        <taxon>Nematoda</taxon>
        <taxon>Chromadorea</taxon>
        <taxon>Rhabditida</taxon>
        <taxon>Rhabditina</taxon>
        <taxon>Rhabditomorpha</taxon>
        <taxon>Rhabditoidea</taxon>
        <taxon>Rhabditidae</taxon>
        <taxon>Peloderinae</taxon>
        <taxon>Caenorhabditis</taxon>
    </lineage>
</organism>
<feature type="transmembrane region" description="Helical" evidence="5">
    <location>
        <begin position="250"/>
        <end position="272"/>
    </location>
</feature>
<dbReference type="Pfam" id="PF10328">
    <property type="entry name" value="7TM_GPCR_Srx"/>
    <property type="match status" value="1"/>
</dbReference>
<gene>
    <name evidence="7 9" type="primary">srx-64</name>
    <name evidence="7" type="ORF">CELE_K07C6.7</name>
    <name evidence="9" type="ORF">K07C6.7</name>
</gene>
<dbReference type="PANTHER" id="PTHR23017:SF7">
    <property type="entry name" value="G-PROTEIN COUPLED RECEPTORS FAMILY 1 PROFILE DOMAIN-CONTAINING PROTEIN"/>
    <property type="match status" value="1"/>
</dbReference>
<feature type="transmembrane region" description="Helical" evidence="5">
    <location>
        <begin position="176"/>
        <end position="193"/>
    </location>
</feature>
<dbReference type="RefSeq" id="NP_001317762.1">
    <property type="nucleotide sequence ID" value="NM_001330820.1"/>
</dbReference>
<keyword evidence="8" id="KW-1185">Reference proteome</keyword>
<dbReference type="eggNOG" id="ENOG502R0U2">
    <property type="taxonomic scope" value="Eukaryota"/>
</dbReference>
<protein>
    <submittedName>
        <fullName evidence="7">G-protein coupled receptors family 1 profile domain-containing protein</fullName>
    </submittedName>
</protein>
<dbReference type="PaxDb" id="6239-K07C6.7"/>
<dbReference type="GeneID" id="187095"/>
<dbReference type="PIR" id="T32682">
    <property type="entry name" value="T32682"/>
</dbReference>
<dbReference type="CDD" id="cd00637">
    <property type="entry name" value="7tm_classA_rhodopsin-like"/>
    <property type="match status" value="1"/>
</dbReference>
<dbReference type="PROSITE" id="PS50262">
    <property type="entry name" value="G_PROTEIN_RECEP_F1_2"/>
    <property type="match status" value="1"/>
</dbReference>
<feature type="transmembrane region" description="Helical" evidence="5">
    <location>
        <begin position="123"/>
        <end position="140"/>
    </location>
</feature>
<keyword evidence="3 5" id="KW-1133">Transmembrane helix</keyword>
<evidence type="ECO:0000256" key="5">
    <source>
        <dbReference type="SAM" id="Phobius"/>
    </source>
</evidence>
<feature type="transmembrane region" description="Helical" evidence="5">
    <location>
        <begin position="42"/>
        <end position="68"/>
    </location>
</feature>
<dbReference type="Proteomes" id="UP000001940">
    <property type="component" value="Chromosome V"/>
</dbReference>
<evidence type="ECO:0000256" key="2">
    <source>
        <dbReference type="ARBA" id="ARBA00022692"/>
    </source>
</evidence>
<sequence length="302" mass="34390">MDDIHQQTLYALLPISLIGSVLNWAIFYAVNKLECFNHSFGYLSASQAIVDAMHSTTFLIFFCPMVLLDEPTLKAMSHHCGFVLLLCYELSVMIHLAISLNRFCAVWAPYKYQNIFSDRNTKILIGFVGTVTGSIAIYFYEVSCHFYYDEKIHFLTFTNSEFCGYIGWYGDFLKNAVIVAIVVSIDILTVVKVKQMSKKISSSISDQAHSNLTSREIRFLKQTVTQGSVFMLELLTYFFVPRYFANRWIVFFATSFAWVAVHAVDGMVVILFNPEIRKFLLGKKVKNAITSTNQTSNNKAHA</sequence>
<dbReference type="InParanoid" id="O44646"/>
<evidence type="ECO:0000256" key="4">
    <source>
        <dbReference type="ARBA" id="ARBA00023136"/>
    </source>
</evidence>
<accession>O44646</accession>
<evidence type="ECO:0000313" key="9">
    <source>
        <dbReference type="WormBase" id="K07C6.7"/>
    </source>
</evidence>
<dbReference type="PANTHER" id="PTHR23017">
    <property type="entry name" value="SERPENTINE RECEPTOR, CLASS X"/>
    <property type="match status" value="1"/>
</dbReference>
<dbReference type="InterPro" id="IPR019430">
    <property type="entry name" value="7TM_GPCR_serpentine_rcpt_Srx"/>
</dbReference>
<feature type="domain" description="G-protein coupled receptors family 1 profile" evidence="6">
    <location>
        <begin position="19"/>
        <end position="240"/>
    </location>
</feature>
<keyword evidence="4 5" id="KW-0472">Membrane</keyword>
<evidence type="ECO:0000256" key="1">
    <source>
        <dbReference type="ARBA" id="ARBA00004370"/>
    </source>
</evidence>
<dbReference type="HOGENOM" id="CLU_059630_1_0_1"/>
<dbReference type="CTD" id="187095"/>
<dbReference type="SUPFAM" id="SSF81321">
    <property type="entry name" value="Family A G protein-coupled receptor-like"/>
    <property type="match status" value="1"/>
</dbReference>
<feature type="transmembrane region" description="Helical" evidence="5">
    <location>
        <begin position="80"/>
        <end position="103"/>
    </location>
</feature>
<dbReference type="Bgee" id="WBGene00005955">
    <property type="expression patterns" value="Expressed in adult organism"/>
</dbReference>
<dbReference type="OrthoDB" id="5825164at2759"/>
<dbReference type="InterPro" id="IPR017452">
    <property type="entry name" value="GPCR_Rhodpsn_7TM"/>
</dbReference>
<dbReference type="EMBL" id="BX284605">
    <property type="protein sequence ID" value="CCD72736.2"/>
    <property type="molecule type" value="Genomic_DNA"/>
</dbReference>
<dbReference type="AlphaFoldDB" id="O44646"/>
<dbReference type="UCSC" id="K07C6.7">
    <property type="organism name" value="c. elegans"/>
</dbReference>
<feature type="transmembrane region" description="Helical" evidence="5">
    <location>
        <begin position="9"/>
        <end position="30"/>
    </location>
</feature>
<dbReference type="KEGG" id="cel:CELE_K07C6.7"/>
<dbReference type="SMR" id="O44646"/>
<evidence type="ECO:0000256" key="3">
    <source>
        <dbReference type="ARBA" id="ARBA00022989"/>
    </source>
</evidence>
<keyword evidence="2 5" id="KW-0812">Transmembrane</keyword>
<dbReference type="AGR" id="WB:WBGene00005955"/>
<name>O44646_CAEEL</name>
<dbReference type="WormBase" id="K07C6.7">
    <property type="protein sequence ID" value="CE51636"/>
    <property type="gene ID" value="WBGene00005955"/>
    <property type="gene designation" value="srx-64"/>
</dbReference>
<keyword evidence="7" id="KW-0675">Receptor</keyword>
<proteinExistence type="predicted"/>